<evidence type="ECO:0000313" key="9">
    <source>
        <dbReference type="EMBL" id="SHI90837.1"/>
    </source>
</evidence>
<dbReference type="PANTHER" id="PTHR30572:SF18">
    <property type="entry name" value="ABC-TYPE MACROLIDE FAMILY EXPORT SYSTEM PERMEASE COMPONENT 2"/>
    <property type="match status" value="1"/>
</dbReference>
<feature type="transmembrane region" description="Helical" evidence="6">
    <location>
        <begin position="387"/>
        <end position="413"/>
    </location>
</feature>
<proteinExistence type="predicted"/>
<feature type="transmembrane region" description="Helical" evidence="6">
    <location>
        <begin position="444"/>
        <end position="463"/>
    </location>
</feature>
<dbReference type="OrthoDB" id="8740261at2"/>
<evidence type="ECO:0000313" key="10">
    <source>
        <dbReference type="Proteomes" id="UP000184432"/>
    </source>
</evidence>
<comment type="subcellular location">
    <subcellularLocation>
        <location evidence="1">Cell membrane</location>
        <topology evidence="1">Multi-pass membrane protein</topology>
    </subcellularLocation>
</comment>
<evidence type="ECO:0000256" key="1">
    <source>
        <dbReference type="ARBA" id="ARBA00004651"/>
    </source>
</evidence>
<feature type="transmembrane region" description="Helical" evidence="6">
    <location>
        <begin position="301"/>
        <end position="323"/>
    </location>
</feature>
<dbReference type="STRING" id="570521.SAMN04488508_10410"/>
<organism evidence="9 10">
    <name type="scientific">Aquimarina spongiae</name>
    <dbReference type="NCBI Taxonomy" id="570521"/>
    <lineage>
        <taxon>Bacteria</taxon>
        <taxon>Pseudomonadati</taxon>
        <taxon>Bacteroidota</taxon>
        <taxon>Flavobacteriia</taxon>
        <taxon>Flavobacteriales</taxon>
        <taxon>Flavobacteriaceae</taxon>
        <taxon>Aquimarina</taxon>
    </lineage>
</organism>
<keyword evidence="2" id="KW-1003">Cell membrane</keyword>
<sequence length="810" mass="91188">MFKNHLKIAWRNISKDRMFTTIKIGGFAIGIAACILIFLFIRDEVSYDTHNTKKDQAFRVIGEIMLNGEKRQHVFFPSPFAQALTNDYPEIIKSGRFLKHELLSPVGKELRTLNQTQSNFEEEFVFVDPSLLEILDIPLVLGSRENALSAPNSIVLSKEKADKYFPEGNALGKQIILDNDVENPYTIGGVMGIISSNTHFKYDFLITKAHHEFWEGESANWLSSNYANYVLVKPGTDIASLEEKLMQTFDKYAVPALQGNASEEEIREMRNSSRFILQPVTDIHLRSVDIQDNLSHSDIRFVWLFGGIAIFILLLACINFINLSTAKSANRAKEVGLRKTVGAFRQNLVTQFLIESVIFSFISFGSGVFLAWMLLPYFNEIASKEILIPWGALWFLPLIVLASIVVGIIAGLYPSFYLSSFKPVDVLKGSLSLGSKSGNLRSGLVIFQFSVSVILLIGTLVIYKQMDYILNKELGFNKDQVLVIKGTNTLGDKVNTFKEELISLSGVHQVSISDYLPITETKRNGNAFWKEGRVGENKGVAGQMWRVDEDYIKTMGMKLSSGRDFSKDRRDDAESGAIINEKMVEQLGLTDPVGKKITNSGQVFEVIGVVEDFHFASLKEAIQPLCMAIGNESSIVTARINGDSPKDLIKSIHAIWDDLSPNQSLRYTFLDQRFEVMHKDIQRLGIIFNSFALFALFVACLGLFALSAFMVEQRNKEISIRIVLGASHFTIYKLLSKDFLKLVVISIVIASPIAWFVMKRWLEDFEYKVTLNWQVFVWCAVLVTVIAILTVSYQSISATFIKPLKSLRTE</sequence>
<dbReference type="InterPro" id="IPR025857">
    <property type="entry name" value="MacB_PCD"/>
</dbReference>
<evidence type="ECO:0000256" key="4">
    <source>
        <dbReference type="ARBA" id="ARBA00022989"/>
    </source>
</evidence>
<evidence type="ECO:0000256" key="2">
    <source>
        <dbReference type="ARBA" id="ARBA00022475"/>
    </source>
</evidence>
<reference evidence="10" key="1">
    <citation type="submission" date="2016-11" db="EMBL/GenBank/DDBJ databases">
        <authorList>
            <person name="Varghese N."/>
            <person name="Submissions S."/>
        </authorList>
    </citation>
    <scope>NUCLEOTIDE SEQUENCE [LARGE SCALE GENOMIC DNA]</scope>
    <source>
        <strain evidence="10">DSM 22623</strain>
    </source>
</reference>
<dbReference type="GO" id="GO:0022857">
    <property type="term" value="F:transmembrane transporter activity"/>
    <property type="evidence" value="ECO:0007669"/>
    <property type="project" value="TreeGrafter"/>
</dbReference>
<accession>A0A1M6EZG8</accession>
<feature type="transmembrane region" description="Helical" evidence="6">
    <location>
        <begin position="773"/>
        <end position="793"/>
    </location>
</feature>
<feature type="domain" description="MacB-like periplasmic core" evidence="8">
    <location>
        <begin position="451"/>
        <end position="613"/>
    </location>
</feature>
<feature type="transmembrane region" description="Helical" evidence="6">
    <location>
        <begin position="739"/>
        <end position="758"/>
    </location>
</feature>
<feature type="domain" description="ABC3 transporter permease C-terminal" evidence="7">
    <location>
        <begin position="308"/>
        <end position="421"/>
    </location>
</feature>
<evidence type="ECO:0000256" key="6">
    <source>
        <dbReference type="SAM" id="Phobius"/>
    </source>
</evidence>
<keyword evidence="5 6" id="KW-0472">Membrane</keyword>
<feature type="transmembrane region" description="Helical" evidence="6">
    <location>
        <begin position="686"/>
        <end position="711"/>
    </location>
</feature>
<dbReference type="Pfam" id="PF12704">
    <property type="entry name" value="MacB_PCD"/>
    <property type="match status" value="2"/>
</dbReference>
<evidence type="ECO:0000256" key="3">
    <source>
        <dbReference type="ARBA" id="ARBA00022692"/>
    </source>
</evidence>
<dbReference type="GO" id="GO:0005886">
    <property type="term" value="C:plasma membrane"/>
    <property type="evidence" value="ECO:0007669"/>
    <property type="project" value="UniProtKB-SubCell"/>
</dbReference>
<evidence type="ECO:0000256" key="5">
    <source>
        <dbReference type="ARBA" id="ARBA00023136"/>
    </source>
</evidence>
<dbReference type="Proteomes" id="UP000184432">
    <property type="component" value="Unassembled WGS sequence"/>
</dbReference>
<name>A0A1M6EZG8_9FLAO</name>
<evidence type="ECO:0000259" key="7">
    <source>
        <dbReference type="Pfam" id="PF02687"/>
    </source>
</evidence>
<dbReference type="InterPro" id="IPR003838">
    <property type="entry name" value="ABC3_permease_C"/>
</dbReference>
<dbReference type="RefSeq" id="WP_073315847.1">
    <property type="nucleotide sequence ID" value="NZ_FQYP01000004.1"/>
</dbReference>
<keyword evidence="3 6" id="KW-0812">Transmembrane</keyword>
<feature type="domain" description="MacB-like periplasmic core" evidence="8">
    <location>
        <begin position="24"/>
        <end position="245"/>
    </location>
</feature>
<dbReference type="InterPro" id="IPR050250">
    <property type="entry name" value="Macrolide_Exporter_MacB"/>
</dbReference>
<gene>
    <name evidence="9" type="ORF">SAMN04488508_10410</name>
</gene>
<dbReference type="EMBL" id="FQYP01000004">
    <property type="protein sequence ID" value="SHI90837.1"/>
    <property type="molecule type" value="Genomic_DNA"/>
</dbReference>
<keyword evidence="4 6" id="KW-1133">Transmembrane helix</keyword>
<dbReference type="PROSITE" id="PS51257">
    <property type="entry name" value="PROKAR_LIPOPROTEIN"/>
    <property type="match status" value="1"/>
</dbReference>
<protein>
    <submittedName>
        <fullName evidence="9">Putative ABC transport system permease protein</fullName>
    </submittedName>
</protein>
<dbReference type="Pfam" id="PF02687">
    <property type="entry name" value="FtsX"/>
    <property type="match status" value="2"/>
</dbReference>
<feature type="transmembrane region" description="Helical" evidence="6">
    <location>
        <begin position="21"/>
        <end position="41"/>
    </location>
</feature>
<evidence type="ECO:0000259" key="8">
    <source>
        <dbReference type="Pfam" id="PF12704"/>
    </source>
</evidence>
<dbReference type="AlphaFoldDB" id="A0A1M6EZG8"/>
<feature type="transmembrane region" description="Helical" evidence="6">
    <location>
        <begin position="352"/>
        <end position="375"/>
    </location>
</feature>
<dbReference type="PANTHER" id="PTHR30572">
    <property type="entry name" value="MEMBRANE COMPONENT OF TRANSPORTER-RELATED"/>
    <property type="match status" value="1"/>
</dbReference>
<keyword evidence="10" id="KW-1185">Reference proteome</keyword>
<feature type="domain" description="ABC3 transporter permease C-terminal" evidence="7">
    <location>
        <begin position="690"/>
        <end position="802"/>
    </location>
</feature>